<feature type="compositionally biased region" description="Basic and acidic residues" evidence="1">
    <location>
        <begin position="13"/>
        <end position="28"/>
    </location>
</feature>
<name>A0A1A9ZAS5_GLOPL</name>
<proteinExistence type="predicted"/>
<feature type="transmembrane region" description="Helical" evidence="2">
    <location>
        <begin position="38"/>
        <end position="59"/>
    </location>
</feature>
<reference evidence="3" key="2">
    <citation type="submission" date="2020-05" db="UniProtKB">
        <authorList>
            <consortium name="EnsemblMetazoa"/>
        </authorList>
    </citation>
    <scope>IDENTIFICATION</scope>
    <source>
        <strain evidence="3">IAEA</strain>
    </source>
</reference>
<evidence type="ECO:0000256" key="2">
    <source>
        <dbReference type="SAM" id="Phobius"/>
    </source>
</evidence>
<evidence type="ECO:0000256" key="1">
    <source>
        <dbReference type="SAM" id="MobiDB-lite"/>
    </source>
</evidence>
<dbReference type="Proteomes" id="UP000092445">
    <property type="component" value="Unassembled WGS sequence"/>
</dbReference>
<keyword evidence="4" id="KW-1185">Reference proteome</keyword>
<keyword evidence="2" id="KW-1133">Transmembrane helix</keyword>
<evidence type="ECO:0000313" key="3">
    <source>
        <dbReference type="EnsemblMetazoa" id="GPAI008972-PA"/>
    </source>
</evidence>
<keyword evidence="2" id="KW-0472">Membrane</keyword>
<reference evidence="4" key="1">
    <citation type="submission" date="2014-03" db="EMBL/GenBank/DDBJ databases">
        <authorList>
            <person name="Aksoy S."/>
            <person name="Warren W."/>
            <person name="Wilson R.K."/>
        </authorList>
    </citation>
    <scope>NUCLEOTIDE SEQUENCE [LARGE SCALE GENOMIC DNA]</scope>
    <source>
        <strain evidence="4">IAEA</strain>
    </source>
</reference>
<feature type="compositionally biased region" description="Polar residues" evidence="1">
    <location>
        <begin position="1"/>
        <end position="10"/>
    </location>
</feature>
<dbReference type="EnsemblMetazoa" id="GPAI008972-RA">
    <property type="protein sequence ID" value="GPAI008972-PA"/>
    <property type="gene ID" value="GPAI008972"/>
</dbReference>
<dbReference type="AlphaFoldDB" id="A0A1A9ZAS5"/>
<dbReference type="VEuPathDB" id="VectorBase:GPAI008972"/>
<feature type="region of interest" description="Disordered" evidence="1">
    <location>
        <begin position="1"/>
        <end position="37"/>
    </location>
</feature>
<organism evidence="3 4">
    <name type="scientific">Glossina pallidipes</name>
    <name type="common">Tsetse fly</name>
    <dbReference type="NCBI Taxonomy" id="7398"/>
    <lineage>
        <taxon>Eukaryota</taxon>
        <taxon>Metazoa</taxon>
        <taxon>Ecdysozoa</taxon>
        <taxon>Arthropoda</taxon>
        <taxon>Hexapoda</taxon>
        <taxon>Insecta</taxon>
        <taxon>Pterygota</taxon>
        <taxon>Neoptera</taxon>
        <taxon>Endopterygota</taxon>
        <taxon>Diptera</taxon>
        <taxon>Brachycera</taxon>
        <taxon>Muscomorpha</taxon>
        <taxon>Hippoboscoidea</taxon>
        <taxon>Glossinidae</taxon>
        <taxon>Glossina</taxon>
    </lineage>
</organism>
<keyword evidence="2" id="KW-0812">Transmembrane</keyword>
<protein>
    <submittedName>
        <fullName evidence="3">Uncharacterized protein</fullName>
    </submittedName>
</protein>
<sequence length="118" mass="13545">MLNSTLSVNTDFYEGHSRKSGETQENDRNSSTSTSSAIHSRICTLFFVKIFDITLLLLFDKQRYRFSTGPAISPKVRSVDMCTMRDEEEDSIGGFETCLINITYQVFRFELLIKTTNH</sequence>
<accession>A0A1A9ZAS5</accession>
<evidence type="ECO:0000313" key="4">
    <source>
        <dbReference type="Proteomes" id="UP000092445"/>
    </source>
</evidence>